<dbReference type="PROSITE" id="PS51832">
    <property type="entry name" value="HD_GYP"/>
    <property type="match status" value="1"/>
</dbReference>
<dbReference type="PANTHER" id="PTHR43155:SF2">
    <property type="entry name" value="CYCLIC DI-GMP PHOSPHODIESTERASE PA4108"/>
    <property type="match status" value="1"/>
</dbReference>
<dbReference type="GO" id="GO:0016787">
    <property type="term" value="F:hydrolase activity"/>
    <property type="evidence" value="ECO:0007669"/>
    <property type="project" value="UniProtKB-KW"/>
</dbReference>
<dbReference type="RefSeq" id="WP_125002739.1">
    <property type="nucleotide sequence ID" value="NZ_BHYK01000015.1"/>
</dbReference>
<dbReference type="Gene3D" id="1.10.3210.10">
    <property type="entry name" value="Hypothetical protein af1432"/>
    <property type="match status" value="1"/>
</dbReference>
<organism evidence="2 3">
    <name type="scientific">Clostridium tagluense</name>
    <dbReference type="NCBI Taxonomy" id="360422"/>
    <lineage>
        <taxon>Bacteria</taxon>
        <taxon>Bacillati</taxon>
        <taxon>Bacillota</taxon>
        <taxon>Clostridia</taxon>
        <taxon>Eubacteriales</taxon>
        <taxon>Clostridiaceae</taxon>
        <taxon>Clostridium</taxon>
    </lineage>
</organism>
<sequence length="350" mass="39934">MRPKVKSISIYELKPNMILAEDLILNGLNLLTKESALNSSIIKKILDFYPSNTISINDFEQAMEEPISQRLTQTEKVLNNFSNRIDNFLNSIDNNPELDLTEIRVMSKEILDDLNDYGSILKSISSSRNIDDYLIRHCVNVAFLSSMLGRWLNLPNRDLTLLTYSAFLHDIGKTKVSPSILNKSSKLTKLEFDQIKKHSVYSYEFVRNIPYLDESVSLGVLMHHERIDGSGYPLHLKEDKISVFAKIIGIADMFDAMTADKVYGKKQNPFVALEIMQHDCMGLFDYNYLTTFITQMSNYYTGEMVKLSDGSIGKVIKIDINNIARPLISIDSNFIDLSIEKNIFITELIT</sequence>
<name>A0A401UNR6_9CLOT</name>
<evidence type="ECO:0000313" key="3">
    <source>
        <dbReference type="Proteomes" id="UP000287872"/>
    </source>
</evidence>
<accession>A0A401UNR6</accession>
<gene>
    <name evidence="2" type="ORF">Ctaglu_28020</name>
</gene>
<dbReference type="OrthoDB" id="9804747at2"/>
<proteinExistence type="predicted"/>
<keyword evidence="3" id="KW-1185">Reference proteome</keyword>
<dbReference type="SUPFAM" id="SSF109604">
    <property type="entry name" value="HD-domain/PDEase-like"/>
    <property type="match status" value="1"/>
</dbReference>
<dbReference type="CDD" id="cd00077">
    <property type="entry name" value="HDc"/>
    <property type="match status" value="1"/>
</dbReference>
<dbReference type="EMBL" id="BHYK01000015">
    <property type="protein sequence ID" value="GCD11179.1"/>
    <property type="molecule type" value="Genomic_DNA"/>
</dbReference>
<reference evidence="2 3" key="1">
    <citation type="submission" date="2018-11" db="EMBL/GenBank/DDBJ databases">
        <title>Genome sequencing and assembly of Clostridium tagluense strain A121.</title>
        <authorList>
            <person name="Murakami T."/>
            <person name="Segawa T."/>
            <person name="Shcherbakova V.A."/>
            <person name="Mori H."/>
            <person name="Yoshimura Y."/>
        </authorList>
    </citation>
    <scope>NUCLEOTIDE SEQUENCE [LARGE SCALE GENOMIC DNA]</scope>
    <source>
        <strain evidence="2 3">A121</strain>
    </source>
</reference>
<dbReference type="AlphaFoldDB" id="A0A401UNR6"/>
<dbReference type="InterPro" id="IPR003607">
    <property type="entry name" value="HD/PDEase_dom"/>
</dbReference>
<evidence type="ECO:0000259" key="1">
    <source>
        <dbReference type="PROSITE" id="PS51832"/>
    </source>
</evidence>
<keyword evidence="2" id="KW-0378">Hydrolase</keyword>
<evidence type="ECO:0000313" key="2">
    <source>
        <dbReference type="EMBL" id="GCD11179.1"/>
    </source>
</evidence>
<dbReference type="Pfam" id="PF13487">
    <property type="entry name" value="HD_5"/>
    <property type="match status" value="1"/>
</dbReference>
<dbReference type="PANTHER" id="PTHR43155">
    <property type="entry name" value="CYCLIC DI-GMP PHOSPHODIESTERASE PA4108-RELATED"/>
    <property type="match status" value="1"/>
</dbReference>
<dbReference type="SMART" id="SM00471">
    <property type="entry name" value="HDc"/>
    <property type="match status" value="1"/>
</dbReference>
<protein>
    <submittedName>
        <fullName evidence="2">HD family phosphohydrolase</fullName>
    </submittedName>
</protein>
<dbReference type="Proteomes" id="UP000287872">
    <property type="component" value="Unassembled WGS sequence"/>
</dbReference>
<feature type="domain" description="HD-GYP" evidence="1">
    <location>
        <begin position="112"/>
        <end position="308"/>
    </location>
</feature>
<dbReference type="InterPro" id="IPR037522">
    <property type="entry name" value="HD_GYP_dom"/>
</dbReference>
<comment type="caution">
    <text evidence="2">The sequence shown here is derived from an EMBL/GenBank/DDBJ whole genome shotgun (WGS) entry which is preliminary data.</text>
</comment>